<dbReference type="GO" id="GO:0015833">
    <property type="term" value="P:peptide transport"/>
    <property type="evidence" value="ECO:0007669"/>
    <property type="project" value="InterPro"/>
</dbReference>
<dbReference type="InterPro" id="IPR027417">
    <property type="entry name" value="P-loop_NTPase"/>
</dbReference>
<keyword evidence="2" id="KW-0547">Nucleotide-binding</keyword>
<accession>A0A3N6ML57</accession>
<dbReference type="InterPro" id="IPR003593">
    <property type="entry name" value="AAA+_ATPase"/>
</dbReference>
<dbReference type="InterPro" id="IPR003439">
    <property type="entry name" value="ABC_transporter-like_ATP-bd"/>
</dbReference>
<comment type="caution">
    <text evidence="6">The sequence shown here is derived from an EMBL/GenBank/DDBJ whole genome shotgun (WGS) entry which is preliminary data.</text>
</comment>
<dbReference type="PROSITE" id="PS00211">
    <property type="entry name" value="ABC_TRANSPORTER_1"/>
    <property type="match status" value="1"/>
</dbReference>
<dbReference type="OrthoDB" id="18209at2157"/>
<dbReference type="PANTHER" id="PTHR43776">
    <property type="entry name" value="TRANSPORT ATP-BINDING PROTEIN"/>
    <property type="match status" value="1"/>
</dbReference>
<dbReference type="GO" id="GO:0005524">
    <property type="term" value="F:ATP binding"/>
    <property type="evidence" value="ECO:0007669"/>
    <property type="project" value="UniProtKB-KW"/>
</dbReference>
<keyword evidence="7" id="KW-1185">Reference proteome</keyword>
<dbReference type="InterPro" id="IPR050319">
    <property type="entry name" value="ABC_transp_ATP-bind"/>
</dbReference>
<dbReference type="SMART" id="SM00382">
    <property type="entry name" value="AAA"/>
    <property type="match status" value="1"/>
</dbReference>
<gene>
    <name evidence="6" type="ORF">EA472_21890</name>
</gene>
<sequence>MTNEILQLENVEMRYQADQSLFDRVLRRDPSVIPAVDGVSLTIEQNESHAVIGESGCGKSTLIELISGLHEPTNGEIQYHGKSISELSHEEKKDYQLNVQMIFQDPYNSLNPKFSVRESLQEPLKIHGIDTSEKKIIDICEKVELTPPEEYLDKKPFQLSGGERQRVSIGRALVVEPEVILADEPVSMLDVSTQASVLNLLSNLLSQLDVSLLYISHDLSTVPYVSEKLNVMYLGRIVESGPTHEILNNSMHPYTQALVNAVPIPDPHHDRERILLEGTAEHSEELMSGCRFRNRCSEVMEVCEQTPEKTHLSQDHTTACHLHNDNNESRVGETTKQHKGRN</sequence>
<dbReference type="Pfam" id="PF00005">
    <property type="entry name" value="ABC_tran"/>
    <property type="match status" value="1"/>
</dbReference>
<dbReference type="Gene3D" id="3.40.50.300">
    <property type="entry name" value="P-loop containing nucleotide triphosphate hydrolases"/>
    <property type="match status" value="1"/>
</dbReference>
<dbReference type="FunFam" id="3.40.50.300:FF:000016">
    <property type="entry name" value="Oligopeptide ABC transporter ATP-binding component"/>
    <property type="match status" value="1"/>
</dbReference>
<dbReference type="Proteomes" id="UP000281431">
    <property type="component" value="Unassembled WGS sequence"/>
</dbReference>
<feature type="compositionally biased region" description="Basic and acidic residues" evidence="4">
    <location>
        <begin position="322"/>
        <end position="336"/>
    </location>
</feature>
<dbReference type="PROSITE" id="PS50893">
    <property type="entry name" value="ABC_TRANSPORTER_2"/>
    <property type="match status" value="1"/>
</dbReference>
<dbReference type="PANTHER" id="PTHR43776:SF8">
    <property type="entry name" value="ABC TRANSPORTER, ATP-BINDING PROTEIN"/>
    <property type="match status" value="1"/>
</dbReference>
<feature type="domain" description="ABC transporter" evidence="5">
    <location>
        <begin position="6"/>
        <end position="259"/>
    </location>
</feature>
<keyword evidence="3 6" id="KW-0067">ATP-binding</keyword>
<evidence type="ECO:0000313" key="7">
    <source>
        <dbReference type="Proteomes" id="UP000281431"/>
    </source>
</evidence>
<evidence type="ECO:0000313" key="6">
    <source>
        <dbReference type="EMBL" id="RQG95056.1"/>
    </source>
</evidence>
<dbReference type="InterPro" id="IPR013563">
    <property type="entry name" value="Oligopep_ABC_C"/>
</dbReference>
<evidence type="ECO:0000256" key="1">
    <source>
        <dbReference type="ARBA" id="ARBA00022448"/>
    </source>
</evidence>
<proteinExistence type="predicted"/>
<evidence type="ECO:0000256" key="2">
    <source>
        <dbReference type="ARBA" id="ARBA00022741"/>
    </source>
</evidence>
<dbReference type="InterPro" id="IPR017871">
    <property type="entry name" value="ABC_transporter-like_CS"/>
</dbReference>
<dbReference type="NCBIfam" id="TIGR01727">
    <property type="entry name" value="oligo_HPY"/>
    <property type="match status" value="1"/>
</dbReference>
<dbReference type="GO" id="GO:0055085">
    <property type="term" value="P:transmembrane transport"/>
    <property type="evidence" value="ECO:0007669"/>
    <property type="project" value="UniProtKB-ARBA"/>
</dbReference>
<dbReference type="AlphaFoldDB" id="A0A3N6ML57"/>
<dbReference type="CDD" id="cd03257">
    <property type="entry name" value="ABC_NikE_OppD_transporters"/>
    <property type="match status" value="1"/>
</dbReference>
<dbReference type="Pfam" id="PF08352">
    <property type="entry name" value="oligo_HPY"/>
    <property type="match status" value="1"/>
</dbReference>
<keyword evidence="1" id="KW-0813">Transport</keyword>
<dbReference type="EMBL" id="REFZ01000037">
    <property type="protein sequence ID" value="RQG95056.1"/>
    <property type="molecule type" value="Genomic_DNA"/>
</dbReference>
<feature type="region of interest" description="Disordered" evidence="4">
    <location>
        <begin position="307"/>
        <end position="342"/>
    </location>
</feature>
<evidence type="ECO:0000259" key="5">
    <source>
        <dbReference type="PROSITE" id="PS50893"/>
    </source>
</evidence>
<dbReference type="SUPFAM" id="SSF52540">
    <property type="entry name" value="P-loop containing nucleoside triphosphate hydrolases"/>
    <property type="match status" value="1"/>
</dbReference>
<name>A0A3N6ML57_NATCH</name>
<organism evidence="6 7">
    <name type="scientific">Natrarchaeobius chitinivorans</name>
    <dbReference type="NCBI Taxonomy" id="1679083"/>
    <lineage>
        <taxon>Archaea</taxon>
        <taxon>Methanobacteriati</taxon>
        <taxon>Methanobacteriota</taxon>
        <taxon>Stenosarchaea group</taxon>
        <taxon>Halobacteria</taxon>
        <taxon>Halobacteriales</taxon>
        <taxon>Natrialbaceae</taxon>
        <taxon>Natrarchaeobius</taxon>
    </lineage>
</organism>
<reference evidence="6 7" key="1">
    <citation type="submission" date="2018-10" db="EMBL/GenBank/DDBJ databases">
        <title>Natrarchaeobius chitinivorans gen. nov., sp. nov., and Natrarchaeobius haloalkaliphilus sp. nov., alkaliphilic, chitin-utilizing haloarchaea from hypersaline alkaline lakes.</title>
        <authorList>
            <person name="Sorokin D.Y."/>
            <person name="Elcheninov A.G."/>
            <person name="Kostrikina N.A."/>
            <person name="Bale N.J."/>
            <person name="Sinninghe Damste J.S."/>
            <person name="Khijniak T.V."/>
            <person name="Kublanov I.V."/>
            <person name="Toshchakov S.V."/>
        </authorList>
    </citation>
    <scope>NUCLEOTIDE SEQUENCE [LARGE SCALE GENOMIC DNA]</scope>
    <source>
        <strain evidence="6 7">AArcht7</strain>
    </source>
</reference>
<protein>
    <submittedName>
        <fullName evidence="6">ABC transporter ATP-binding protein</fullName>
    </submittedName>
</protein>
<dbReference type="GO" id="GO:0016887">
    <property type="term" value="F:ATP hydrolysis activity"/>
    <property type="evidence" value="ECO:0007669"/>
    <property type="project" value="InterPro"/>
</dbReference>
<evidence type="ECO:0000256" key="4">
    <source>
        <dbReference type="SAM" id="MobiDB-lite"/>
    </source>
</evidence>
<evidence type="ECO:0000256" key="3">
    <source>
        <dbReference type="ARBA" id="ARBA00022840"/>
    </source>
</evidence>